<evidence type="ECO:0000256" key="1">
    <source>
        <dbReference type="SAM" id="SignalP"/>
    </source>
</evidence>
<sequence length="154" mass="17197">MKTTLCLTALLFAGSLSATELPPLPSQQSSSPHKIFLSSENDQNDFDTWKVDGGYAYNVFDKIDLYVGARLNNSDRVNETGFLSGVSYQVTPRVSLSSTLHSYNNDNSTEEKVEGSLSAEVSSRVRLTENLDIHATLDYQEWQQEVEFGLGFRF</sequence>
<dbReference type="OrthoDB" id="5902984at2"/>
<dbReference type="InterPro" id="IPR016895">
    <property type="entry name" value="UCP028680"/>
</dbReference>
<dbReference type="GeneID" id="95570993"/>
<dbReference type="Proteomes" id="UP000006228">
    <property type="component" value="Unassembled WGS sequence"/>
</dbReference>
<feature type="chain" id="PRO_5003224898" evidence="1">
    <location>
        <begin position="19"/>
        <end position="154"/>
    </location>
</feature>
<dbReference type="RefSeq" id="WP_008080348.1">
    <property type="nucleotide sequence ID" value="NZ_AEVT01000104.1"/>
</dbReference>
<dbReference type="EMBL" id="AEVT01000104">
    <property type="protein sequence ID" value="EGA68535.1"/>
    <property type="molecule type" value="Genomic_DNA"/>
</dbReference>
<dbReference type="AlphaFoldDB" id="E8MBS0"/>
<protein>
    <submittedName>
        <fullName evidence="2">Uncharacterized protein</fullName>
    </submittedName>
</protein>
<comment type="caution">
    <text evidence="2">The sequence shown here is derived from an EMBL/GenBank/DDBJ whole genome shotgun (WGS) entry which is preliminary data.</text>
</comment>
<evidence type="ECO:0000313" key="2">
    <source>
        <dbReference type="EMBL" id="EGA68535.1"/>
    </source>
</evidence>
<feature type="signal peptide" evidence="1">
    <location>
        <begin position="1"/>
        <end position="18"/>
    </location>
</feature>
<keyword evidence="1" id="KW-0732">Signal</keyword>
<proteinExistence type="predicted"/>
<dbReference type="SUPFAM" id="SSF56935">
    <property type="entry name" value="Porins"/>
    <property type="match status" value="1"/>
</dbReference>
<name>E8MBS0_PHOS4</name>
<organism evidence="2 3">
    <name type="scientific">Vibrio sinaloensis DSM 21326</name>
    <dbReference type="NCBI Taxonomy" id="945550"/>
    <lineage>
        <taxon>Bacteria</taxon>
        <taxon>Pseudomonadati</taxon>
        <taxon>Pseudomonadota</taxon>
        <taxon>Gammaproteobacteria</taxon>
        <taxon>Vibrionales</taxon>
        <taxon>Vibrionaceae</taxon>
        <taxon>Vibrio</taxon>
        <taxon>Vibrio oreintalis group</taxon>
    </lineage>
</organism>
<gene>
    <name evidence="2" type="ORF">VISI1226_20081</name>
</gene>
<reference evidence="2 3" key="1">
    <citation type="journal article" date="2012" name="Int. J. Syst. Evol. Microbiol.">
        <title>Vibrio caribbeanicus sp. nov., isolated from the marine sponge Scleritoderma cyanea.</title>
        <authorList>
            <person name="Hoffmann M."/>
            <person name="Monday S.R."/>
            <person name="Allard M.W."/>
            <person name="Strain E.A."/>
            <person name="Whittaker P."/>
            <person name="Naum M."/>
            <person name="McCarthy P.J."/>
            <person name="Lopez J.V."/>
            <person name="Fischer M."/>
            <person name="Brown E.W."/>
        </authorList>
    </citation>
    <scope>NUCLEOTIDE SEQUENCE [LARGE SCALE GENOMIC DNA]</scope>
    <source>
        <strain evidence="3">DSMZ 21326</strain>
    </source>
</reference>
<evidence type="ECO:0000313" key="3">
    <source>
        <dbReference type="Proteomes" id="UP000006228"/>
    </source>
</evidence>
<dbReference type="PIRSF" id="PIRSF028680">
    <property type="entry name" value="UCP028680"/>
    <property type="match status" value="1"/>
</dbReference>
<dbReference type="eggNOG" id="ENOG502ZIBD">
    <property type="taxonomic scope" value="Bacteria"/>
</dbReference>
<accession>E8MBS0</accession>